<sequence length="60" mass="6735">MNKGLNFPLYVIGKLDKELLTIKSNGDVCLKGKKVGRSKELADIFTQTGETLKKLREKIL</sequence>
<proteinExistence type="predicted"/>
<organism evidence="1">
    <name type="scientific">candidate division CPR3 bacterium</name>
    <dbReference type="NCBI Taxonomy" id="2268181"/>
    <lineage>
        <taxon>Bacteria</taxon>
        <taxon>Bacteria division CPR3</taxon>
    </lineage>
</organism>
<dbReference type="Proteomes" id="UP000885695">
    <property type="component" value="Unassembled WGS sequence"/>
</dbReference>
<evidence type="ECO:0000313" key="1">
    <source>
        <dbReference type="EMBL" id="HEB13410.1"/>
    </source>
</evidence>
<accession>A0A7C1NJJ8</accession>
<name>A0A7C1NJJ8_UNCC3</name>
<protein>
    <submittedName>
        <fullName evidence="1">Uncharacterized protein</fullName>
    </submittedName>
</protein>
<dbReference type="AlphaFoldDB" id="A0A7C1NJJ8"/>
<comment type="caution">
    <text evidence="1">The sequence shown here is derived from an EMBL/GenBank/DDBJ whole genome shotgun (WGS) entry which is preliminary data.</text>
</comment>
<dbReference type="EMBL" id="DRHL01000016">
    <property type="protein sequence ID" value="HEB13410.1"/>
    <property type="molecule type" value="Genomic_DNA"/>
</dbReference>
<gene>
    <name evidence="1" type="ORF">ENI13_00335</name>
</gene>
<reference evidence="1" key="1">
    <citation type="journal article" date="2020" name="mSystems">
        <title>Genome- and Community-Level Interaction Insights into Carbon Utilization and Element Cycling Functions of Hydrothermarchaeota in Hydrothermal Sediment.</title>
        <authorList>
            <person name="Zhou Z."/>
            <person name="Liu Y."/>
            <person name="Xu W."/>
            <person name="Pan J."/>
            <person name="Luo Z.H."/>
            <person name="Li M."/>
        </authorList>
    </citation>
    <scope>NUCLEOTIDE SEQUENCE [LARGE SCALE GENOMIC DNA]</scope>
    <source>
        <strain evidence="1">HyVt-369</strain>
    </source>
</reference>